<comment type="caution">
    <text evidence="2">The sequence shown here is derived from an EMBL/GenBank/DDBJ whole genome shotgun (WGS) entry which is preliminary data.</text>
</comment>
<dbReference type="AlphaFoldDB" id="A0AAW0BRG9"/>
<organism evidence="2 3">
    <name type="scientific">Favolaschia claudopus</name>
    <dbReference type="NCBI Taxonomy" id="2862362"/>
    <lineage>
        <taxon>Eukaryota</taxon>
        <taxon>Fungi</taxon>
        <taxon>Dikarya</taxon>
        <taxon>Basidiomycota</taxon>
        <taxon>Agaricomycotina</taxon>
        <taxon>Agaricomycetes</taxon>
        <taxon>Agaricomycetidae</taxon>
        <taxon>Agaricales</taxon>
        <taxon>Marasmiineae</taxon>
        <taxon>Mycenaceae</taxon>
        <taxon>Favolaschia</taxon>
    </lineage>
</organism>
<keyword evidence="3" id="KW-1185">Reference proteome</keyword>
<feature type="compositionally biased region" description="Gly residues" evidence="1">
    <location>
        <begin position="51"/>
        <end position="60"/>
    </location>
</feature>
<feature type="region of interest" description="Disordered" evidence="1">
    <location>
        <begin position="15"/>
        <end position="111"/>
    </location>
</feature>
<evidence type="ECO:0000313" key="2">
    <source>
        <dbReference type="EMBL" id="KAK7029870.1"/>
    </source>
</evidence>
<sequence length="111" mass="11550">MQWWRNLLASGFIPPFLQKLHTTRSPPLSSRHSNKWRPLPTGEFGAAGTNGLIGGDGGPGEARQVNTAQQRKYPVGNVSGGIGGPGGSGVDHGGQDGTGKGPVVNLRRRGV</sequence>
<proteinExistence type="predicted"/>
<reference evidence="2 3" key="1">
    <citation type="journal article" date="2024" name="J Genomics">
        <title>Draft genome sequencing and assembly of Favolaschia claudopus CIRM-BRFM 2984 isolated from oak limbs.</title>
        <authorList>
            <person name="Navarro D."/>
            <person name="Drula E."/>
            <person name="Chaduli D."/>
            <person name="Cazenave R."/>
            <person name="Ahrendt S."/>
            <person name="Wang J."/>
            <person name="Lipzen A."/>
            <person name="Daum C."/>
            <person name="Barry K."/>
            <person name="Grigoriev I.V."/>
            <person name="Favel A."/>
            <person name="Rosso M.N."/>
            <person name="Martin F."/>
        </authorList>
    </citation>
    <scope>NUCLEOTIDE SEQUENCE [LARGE SCALE GENOMIC DNA]</scope>
    <source>
        <strain evidence="2 3">CIRM-BRFM 2984</strain>
    </source>
</reference>
<dbReference type="Proteomes" id="UP001362999">
    <property type="component" value="Unassembled WGS sequence"/>
</dbReference>
<gene>
    <name evidence="2" type="ORF">R3P38DRAFT_2932087</name>
</gene>
<accession>A0AAW0BRG9</accession>
<feature type="compositionally biased region" description="Gly residues" evidence="1">
    <location>
        <begin position="78"/>
        <end position="100"/>
    </location>
</feature>
<dbReference type="EMBL" id="JAWWNJ010000026">
    <property type="protein sequence ID" value="KAK7029870.1"/>
    <property type="molecule type" value="Genomic_DNA"/>
</dbReference>
<evidence type="ECO:0000256" key="1">
    <source>
        <dbReference type="SAM" id="MobiDB-lite"/>
    </source>
</evidence>
<protein>
    <submittedName>
        <fullName evidence="2">Uncharacterized protein</fullName>
    </submittedName>
</protein>
<name>A0AAW0BRG9_9AGAR</name>
<evidence type="ECO:0000313" key="3">
    <source>
        <dbReference type="Proteomes" id="UP001362999"/>
    </source>
</evidence>